<evidence type="ECO:0000259" key="7">
    <source>
        <dbReference type="Pfam" id="PF07980"/>
    </source>
</evidence>
<evidence type="ECO:0000256" key="1">
    <source>
        <dbReference type="ARBA" id="ARBA00004442"/>
    </source>
</evidence>
<evidence type="ECO:0000256" key="5">
    <source>
        <dbReference type="ARBA" id="ARBA00023237"/>
    </source>
</evidence>
<dbReference type="RefSeq" id="WP_353545825.1">
    <property type="nucleotide sequence ID" value="NZ_JAGKSB010000002.1"/>
</dbReference>
<evidence type="ECO:0000256" key="6">
    <source>
        <dbReference type="SAM" id="SignalP"/>
    </source>
</evidence>
<dbReference type="InterPro" id="IPR033985">
    <property type="entry name" value="SusD-like_N"/>
</dbReference>
<reference evidence="9" key="1">
    <citation type="submission" date="2021-03" db="EMBL/GenBank/DDBJ databases">
        <authorList>
            <person name="Lu T."/>
            <person name="Wang Q."/>
            <person name="Han X."/>
        </authorList>
    </citation>
    <scope>NUCLEOTIDE SEQUENCE</scope>
    <source>
        <strain evidence="9">WQ 2009</strain>
    </source>
</reference>
<feature type="domain" description="SusD-like N-terminal" evidence="8">
    <location>
        <begin position="19"/>
        <end position="222"/>
    </location>
</feature>
<feature type="signal peptide" evidence="6">
    <location>
        <begin position="1"/>
        <end position="19"/>
    </location>
</feature>
<dbReference type="Proteomes" id="UP000679691">
    <property type="component" value="Unassembled WGS sequence"/>
</dbReference>
<organism evidence="9 10">
    <name type="scientific">Rhinopithecimicrobium faecis</name>
    <dbReference type="NCBI Taxonomy" id="2820698"/>
    <lineage>
        <taxon>Bacteria</taxon>
        <taxon>Pseudomonadati</taxon>
        <taxon>Bacteroidota</taxon>
        <taxon>Sphingobacteriia</taxon>
        <taxon>Sphingobacteriales</taxon>
        <taxon>Sphingobacteriaceae</taxon>
        <taxon>Rhinopithecimicrobium</taxon>
    </lineage>
</organism>
<keyword evidence="4" id="KW-0472">Membrane</keyword>
<dbReference type="AlphaFoldDB" id="A0A8T4H5N2"/>
<proteinExistence type="inferred from homology"/>
<dbReference type="PROSITE" id="PS51257">
    <property type="entry name" value="PROKAR_LIPOPROTEIN"/>
    <property type="match status" value="1"/>
</dbReference>
<keyword evidence="5" id="KW-0998">Cell outer membrane</keyword>
<feature type="domain" description="RagB/SusD" evidence="7">
    <location>
        <begin position="321"/>
        <end position="455"/>
    </location>
</feature>
<dbReference type="Pfam" id="PF14322">
    <property type="entry name" value="SusD-like_3"/>
    <property type="match status" value="1"/>
</dbReference>
<comment type="subcellular location">
    <subcellularLocation>
        <location evidence="1">Cell outer membrane</location>
    </subcellularLocation>
</comment>
<evidence type="ECO:0000256" key="3">
    <source>
        <dbReference type="ARBA" id="ARBA00022729"/>
    </source>
</evidence>
<dbReference type="InterPro" id="IPR012944">
    <property type="entry name" value="SusD_RagB_dom"/>
</dbReference>
<dbReference type="InterPro" id="IPR011990">
    <property type="entry name" value="TPR-like_helical_dom_sf"/>
</dbReference>
<dbReference type="EMBL" id="JAGKSB010000002">
    <property type="protein sequence ID" value="MBP3942342.1"/>
    <property type="molecule type" value="Genomic_DNA"/>
</dbReference>
<dbReference type="GO" id="GO:0009279">
    <property type="term" value="C:cell outer membrane"/>
    <property type="evidence" value="ECO:0007669"/>
    <property type="project" value="UniProtKB-SubCell"/>
</dbReference>
<comment type="caution">
    <text evidence="9">The sequence shown here is derived from an EMBL/GenBank/DDBJ whole genome shotgun (WGS) entry which is preliminary data.</text>
</comment>
<evidence type="ECO:0000256" key="2">
    <source>
        <dbReference type="ARBA" id="ARBA00006275"/>
    </source>
</evidence>
<name>A0A8T4H5N2_9SPHI</name>
<dbReference type="SUPFAM" id="SSF48452">
    <property type="entry name" value="TPR-like"/>
    <property type="match status" value="1"/>
</dbReference>
<evidence type="ECO:0000256" key="4">
    <source>
        <dbReference type="ARBA" id="ARBA00023136"/>
    </source>
</evidence>
<feature type="chain" id="PRO_5035906231" evidence="6">
    <location>
        <begin position="20"/>
        <end position="489"/>
    </location>
</feature>
<sequence>MKRSISLLLLLFVSGSCSKYLDTTPDLRTEITDAAGVAELLSSAYPRANYIVFAEAASDNAQDKGSAVGNIVPVNFHPWRYSIIENRQEDSPEFYWHACYRAIAAANQALAAIDNLGAGPAYASLRGEALVARAYAHFMLVTFFASPYNVLTAASDPGIPYVTAPEESVISPYDRGTVATVYEAIEADLTAGIPLIDDRRYRVPKYHFTQAAAHAFAARFYLFKQEWALVIAHANQVYASDISQHIITHNSAFFRSLEYGARSAFYSSPINTGSILQVEAQTLWARNFASYRYGLSSDLLSELFYSGNVTGGSFAYSIYGGTELVYNIPKFVEHFVRESVNATQGRPFNMLVLFSADELLMNRAEAYANLGNHTEAIADLNAFASAKIYVSQNNPVYLPDVHQINEQKLSAFYNSRSLSENIVQAVLDFKRREFIFEGIRWFDILRHRLPVTHRSYDQQEVYFLGPNDNRRMFQLPGEVVLSGVQQNPR</sequence>
<dbReference type="Gene3D" id="1.25.40.390">
    <property type="match status" value="2"/>
</dbReference>
<dbReference type="Pfam" id="PF07980">
    <property type="entry name" value="SusD_RagB"/>
    <property type="match status" value="1"/>
</dbReference>
<evidence type="ECO:0000259" key="8">
    <source>
        <dbReference type="Pfam" id="PF14322"/>
    </source>
</evidence>
<evidence type="ECO:0000313" key="10">
    <source>
        <dbReference type="Proteomes" id="UP000679691"/>
    </source>
</evidence>
<gene>
    <name evidence="9" type="ORF">J5U18_01970</name>
</gene>
<comment type="similarity">
    <text evidence="2">Belongs to the SusD family.</text>
</comment>
<keyword evidence="10" id="KW-1185">Reference proteome</keyword>
<keyword evidence="3 6" id="KW-0732">Signal</keyword>
<accession>A0A8T4H5N2</accession>
<protein>
    <submittedName>
        <fullName evidence="9">RagB/SusD family nutrient uptake outer membrane protein</fullName>
    </submittedName>
</protein>
<evidence type="ECO:0000313" key="9">
    <source>
        <dbReference type="EMBL" id="MBP3942342.1"/>
    </source>
</evidence>